<evidence type="ECO:0000256" key="7">
    <source>
        <dbReference type="PIRSR" id="PIRSR600821-52"/>
    </source>
</evidence>
<dbReference type="GO" id="GO:0016881">
    <property type="term" value="F:acid-amino acid ligase activity"/>
    <property type="evidence" value="ECO:0007669"/>
    <property type="project" value="InterPro"/>
</dbReference>
<dbReference type="GO" id="GO:0030170">
    <property type="term" value="F:pyridoxal phosphate binding"/>
    <property type="evidence" value="ECO:0007669"/>
    <property type="project" value="UniProtKB-UniRule"/>
</dbReference>
<dbReference type="SUPFAM" id="SSF50621">
    <property type="entry name" value="Alanine racemase C-terminal domain-like"/>
    <property type="match status" value="1"/>
</dbReference>
<dbReference type="Gene3D" id="3.90.190.20">
    <property type="entry name" value="Mur ligase, C-terminal domain"/>
    <property type="match status" value="1"/>
</dbReference>
<evidence type="ECO:0000259" key="8">
    <source>
        <dbReference type="SMART" id="SM01005"/>
    </source>
</evidence>
<dbReference type="GO" id="GO:0005829">
    <property type="term" value="C:cytosol"/>
    <property type="evidence" value="ECO:0007669"/>
    <property type="project" value="TreeGrafter"/>
</dbReference>
<dbReference type="EMBL" id="SKFH01000001">
    <property type="protein sequence ID" value="TCZ74885.1"/>
    <property type="molecule type" value="Genomic_DNA"/>
</dbReference>
<dbReference type="Pfam" id="PF08245">
    <property type="entry name" value="Mur_ligase_M"/>
    <property type="match status" value="1"/>
</dbReference>
<dbReference type="OrthoDB" id="9801978at2"/>
<reference evidence="9 10" key="1">
    <citation type="submission" date="2019-03" db="EMBL/GenBank/DDBJ databases">
        <authorList>
            <person name="Kim M.K.M."/>
        </authorList>
    </citation>
    <scope>NUCLEOTIDE SEQUENCE [LARGE SCALE GENOMIC DNA]</scope>
    <source>
        <strain evidence="9 10">17J68-15</strain>
    </source>
</reference>
<name>A0A4R4EAL6_9BACT</name>
<dbReference type="Pfam" id="PF01168">
    <property type="entry name" value="Ala_racemase_N"/>
    <property type="match status" value="1"/>
</dbReference>
<sequence length="811" mass="89352">MYSIATIAEVTGAELLQPGDTGRSIAHLLHDSRAVTFPDSSLFFALQTARSDGHRFIDDAWRKGVRAFVISHEVDRNAFAGASFLRVPDTLAALQALAAWHRAQFDLPVIGITGSNGKTIVKEWLQQLLEPEHRIVRSPRSYNSQIGVALSVWQLRPEHTLALFEAGISQPGEMERLARMIRPTVGVLTNIGSAHDEGFLDTEQKRSEKGRLFEGARAVIGPEPWTGLLPQHISWGVESGASLHMVRLEQGTPTLVQAEYRGVPVEIRIPFSDEASVSNALTCTCVLIYLGYSIDTINERLAGLQAVDMRLQLKHGAGGCTLINDSYSADFTSLQLALNFMAQQQTGQPRTVILSDFAESGSAPDRFYPQVARALEGAAVGKAVLIGHDVTRHLSLPPSVEVQRYASTEDFLEQYHPAQFHEETILVKGARHFRFERIVAALETRVHQTVLEINLNALAHNLKQYRALLAPGTKVMAMVKAFSYGSGSSEVASILQFHHVDYLGVAYADEGVALRQAGISLPIMVMNADASSFDVLVEWQLQPVLYSFGILQDFERYLQRAGLQAWPVHVEVETGMNRLGFSSVEIPSLARHLQQTGWLRVQSVFSHLAASEDPAQDGFTDEQGARFATMVAALEAALPYRFLKHISNSAAIIRHPALQLDMVRLGIGLYGVEIETKQLELEAVATLRSTIAQLKRLEAGETVSYNRRGVVKEASLIATVRIGYADGYSRRLGYGVGKMYVNGHLAPVIGTVCMDMTMIDVTHVPGVREGDEVILFGKPLPVQQLADWIGTIPYEVMTGVSQRVKRVYFQE</sequence>
<evidence type="ECO:0000313" key="9">
    <source>
        <dbReference type="EMBL" id="TCZ74885.1"/>
    </source>
</evidence>
<dbReference type="Pfam" id="PF01225">
    <property type="entry name" value="Mur_ligase"/>
    <property type="match status" value="1"/>
</dbReference>
<keyword evidence="3 5" id="KW-0663">Pyridoxal phosphate</keyword>
<comment type="catalytic activity">
    <reaction evidence="1 5">
        <text>L-alanine = D-alanine</text>
        <dbReference type="Rhea" id="RHEA:20249"/>
        <dbReference type="ChEBI" id="CHEBI:57416"/>
        <dbReference type="ChEBI" id="CHEBI:57972"/>
        <dbReference type="EC" id="5.1.1.1"/>
    </reaction>
</comment>
<dbReference type="CDD" id="cd00430">
    <property type="entry name" value="PLPDE_III_AR"/>
    <property type="match status" value="1"/>
</dbReference>
<dbReference type="UniPathway" id="UPA00042">
    <property type="reaction ID" value="UER00497"/>
</dbReference>
<evidence type="ECO:0000256" key="5">
    <source>
        <dbReference type="HAMAP-Rule" id="MF_01201"/>
    </source>
</evidence>
<dbReference type="Gene3D" id="3.20.20.10">
    <property type="entry name" value="Alanine racemase"/>
    <property type="match status" value="1"/>
</dbReference>
<dbReference type="Gene3D" id="3.40.1390.10">
    <property type="entry name" value="MurE/MurF, N-terminal domain"/>
    <property type="match status" value="1"/>
</dbReference>
<dbReference type="InterPro" id="IPR001608">
    <property type="entry name" value="Ala_racemase_N"/>
</dbReference>
<dbReference type="SUPFAM" id="SSF51419">
    <property type="entry name" value="PLP-binding barrel"/>
    <property type="match status" value="1"/>
</dbReference>
<comment type="caution">
    <text evidence="9">The sequence shown here is derived from an EMBL/GenBank/DDBJ whole genome shotgun (WGS) entry which is preliminary data.</text>
</comment>
<dbReference type="SUPFAM" id="SSF53244">
    <property type="entry name" value="MurD-like peptide ligases, peptide-binding domain"/>
    <property type="match status" value="1"/>
</dbReference>
<proteinExistence type="inferred from homology"/>
<accession>A0A4R4EAL6</accession>
<evidence type="ECO:0000313" key="10">
    <source>
        <dbReference type="Proteomes" id="UP000295164"/>
    </source>
</evidence>
<evidence type="ECO:0000256" key="1">
    <source>
        <dbReference type="ARBA" id="ARBA00000316"/>
    </source>
</evidence>
<feature type="domain" description="Alanine racemase C-terminal" evidence="8">
    <location>
        <begin position="684"/>
        <end position="809"/>
    </location>
</feature>
<keyword evidence="9" id="KW-0436">Ligase</keyword>
<comment type="similarity">
    <text evidence="5">Belongs to the alanine racemase family.</text>
</comment>
<comment type="function">
    <text evidence="5">Catalyzes the interconversion of L-alanine and D-alanine. May also act on other amino acids.</text>
</comment>
<dbReference type="GO" id="GO:0005524">
    <property type="term" value="F:ATP binding"/>
    <property type="evidence" value="ECO:0007669"/>
    <property type="project" value="InterPro"/>
</dbReference>
<dbReference type="Gene3D" id="2.40.37.10">
    <property type="entry name" value="Lyase, Ornithine Decarboxylase, Chain A, domain 1"/>
    <property type="match status" value="1"/>
</dbReference>
<evidence type="ECO:0000256" key="2">
    <source>
        <dbReference type="ARBA" id="ARBA00001933"/>
    </source>
</evidence>
<dbReference type="PANTHER" id="PTHR30511">
    <property type="entry name" value="ALANINE RACEMASE"/>
    <property type="match status" value="1"/>
</dbReference>
<dbReference type="SUPFAM" id="SSF63418">
    <property type="entry name" value="MurE/MurF N-terminal domain"/>
    <property type="match status" value="1"/>
</dbReference>
<evidence type="ECO:0000256" key="3">
    <source>
        <dbReference type="ARBA" id="ARBA00022898"/>
    </source>
</evidence>
<evidence type="ECO:0000256" key="4">
    <source>
        <dbReference type="ARBA" id="ARBA00023235"/>
    </source>
</evidence>
<dbReference type="Gene3D" id="3.40.1190.10">
    <property type="entry name" value="Mur-like, catalytic domain"/>
    <property type="match status" value="1"/>
</dbReference>
<comment type="cofactor">
    <cofactor evidence="2 5 6">
        <name>pyridoxal 5'-phosphate</name>
        <dbReference type="ChEBI" id="CHEBI:597326"/>
    </cofactor>
</comment>
<protein>
    <recommendedName>
        <fullName evidence="5">Alanine racemase</fullName>
        <ecNumber evidence="5">5.1.1.1</ecNumber>
    </recommendedName>
</protein>
<gene>
    <name evidence="9" type="ORF">E0486_00850</name>
</gene>
<dbReference type="InterPro" id="IPR009006">
    <property type="entry name" value="Ala_racemase/Decarboxylase_C"/>
</dbReference>
<comment type="pathway">
    <text evidence="5">Amino-acid biosynthesis; D-alanine biosynthesis; D-alanine from L-alanine: step 1/1.</text>
</comment>
<dbReference type="InterPro" id="IPR000821">
    <property type="entry name" value="Ala_racemase"/>
</dbReference>
<dbReference type="SUPFAM" id="SSF53623">
    <property type="entry name" value="MurD-like peptide ligases, catalytic domain"/>
    <property type="match status" value="1"/>
</dbReference>
<feature type="active site" description="Proton acceptor; specific for L-alanine" evidence="5">
    <location>
        <position position="705"/>
    </location>
</feature>
<dbReference type="Pfam" id="PF00842">
    <property type="entry name" value="Ala_racemase_C"/>
    <property type="match status" value="1"/>
</dbReference>
<keyword evidence="4 5" id="KW-0413">Isomerase</keyword>
<organism evidence="9 10">
    <name type="scientific">Flaviaesturariibacter aridisoli</name>
    <dbReference type="NCBI Taxonomy" id="2545761"/>
    <lineage>
        <taxon>Bacteria</taxon>
        <taxon>Pseudomonadati</taxon>
        <taxon>Bacteroidota</taxon>
        <taxon>Chitinophagia</taxon>
        <taxon>Chitinophagales</taxon>
        <taxon>Chitinophagaceae</taxon>
        <taxon>Flaviaestuariibacter</taxon>
    </lineage>
</organism>
<feature type="modified residue" description="N6-(pyridoxal phosphate)lysine" evidence="5 6">
    <location>
        <position position="480"/>
    </location>
</feature>
<dbReference type="FunFam" id="3.20.20.10:FF:000002">
    <property type="entry name" value="Alanine racemase"/>
    <property type="match status" value="1"/>
</dbReference>
<dbReference type="InterPro" id="IPR036615">
    <property type="entry name" value="Mur_ligase_C_dom_sf"/>
</dbReference>
<dbReference type="SMART" id="SM01005">
    <property type="entry name" value="Ala_racemase_C"/>
    <property type="match status" value="1"/>
</dbReference>
<keyword evidence="10" id="KW-1185">Reference proteome</keyword>
<dbReference type="PRINTS" id="PR00992">
    <property type="entry name" value="ALARACEMASE"/>
</dbReference>
<dbReference type="InterPro" id="IPR036565">
    <property type="entry name" value="Mur-like_cat_sf"/>
</dbReference>
<feature type="binding site" evidence="5 7">
    <location>
        <position position="578"/>
    </location>
    <ligand>
        <name>substrate</name>
    </ligand>
</feature>
<dbReference type="AlphaFoldDB" id="A0A4R4EAL6"/>
<dbReference type="InterPro" id="IPR011079">
    <property type="entry name" value="Ala_racemase_C"/>
</dbReference>
<dbReference type="GO" id="GO:0008784">
    <property type="term" value="F:alanine racemase activity"/>
    <property type="evidence" value="ECO:0007669"/>
    <property type="project" value="UniProtKB-UniRule"/>
</dbReference>
<dbReference type="NCBIfam" id="NF008897">
    <property type="entry name" value="PRK11930.1"/>
    <property type="match status" value="1"/>
</dbReference>
<feature type="binding site" evidence="5 7">
    <location>
        <position position="754"/>
    </location>
    <ligand>
        <name>substrate</name>
    </ligand>
</feature>
<dbReference type="InterPro" id="IPR013221">
    <property type="entry name" value="Mur_ligase_cen"/>
</dbReference>
<dbReference type="Proteomes" id="UP000295164">
    <property type="component" value="Unassembled WGS sequence"/>
</dbReference>
<evidence type="ECO:0000256" key="6">
    <source>
        <dbReference type="PIRSR" id="PIRSR600821-50"/>
    </source>
</evidence>
<dbReference type="PANTHER" id="PTHR30511:SF0">
    <property type="entry name" value="ALANINE RACEMASE, CATABOLIC-RELATED"/>
    <property type="match status" value="1"/>
</dbReference>
<dbReference type="InterPro" id="IPR000713">
    <property type="entry name" value="Mur_ligase_N"/>
</dbReference>
<dbReference type="NCBIfam" id="TIGR00492">
    <property type="entry name" value="alr"/>
    <property type="match status" value="1"/>
</dbReference>
<feature type="active site" description="Proton acceptor; specific for D-alanine" evidence="5">
    <location>
        <position position="480"/>
    </location>
</feature>
<dbReference type="InterPro" id="IPR035911">
    <property type="entry name" value="MurE/MurF_N"/>
</dbReference>
<dbReference type="InterPro" id="IPR029066">
    <property type="entry name" value="PLP-binding_barrel"/>
</dbReference>
<dbReference type="EC" id="5.1.1.1" evidence="5"/>
<dbReference type="HAMAP" id="MF_01201">
    <property type="entry name" value="Ala_racemase"/>
    <property type="match status" value="1"/>
</dbReference>
<dbReference type="GO" id="GO:0030632">
    <property type="term" value="P:D-alanine biosynthetic process"/>
    <property type="evidence" value="ECO:0007669"/>
    <property type="project" value="UniProtKB-UniRule"/>
</dbReference>
<dbReference type="RefSeq" id="WP_131850240.1">
    <property type="nucleotide sequence ID" value="NZ_SKFH01000001.1"/>
</dbReference>